<feature type="transmembrane region" description="Helical" evidence="1">
    <location>
        <begin position="104"/>
        <end position="126"/>
    </location>
</feature>
<keyword evidence="1" id="KW-0472">Membrane</keyword>
<comment type="caution">
    <text evidence="2">The sequence shown here is derived from an EMBL/GenBank/DDBJ whole genome shotgun (WGS) entry which is preliminary data.</text>
</comment>
<evidence type="ECO:0000313" key="3">
    <source>
        <dbReference type="Proteomes" id="UP000294865"/>
    </source>
</evidence>
<feature type="transmembrane region" description="Helical" evidence="1">
    <location>
        <begin position="45"/>
        <end position="64"/>
    </location>
</feature>
<dbReference type="AlphaFoldDB" id="A0A4R6C585"/>
<reference evidence="2 3" key="1">
    <citation type="submission" date="2019-01" db="EMBL/GenBank/DDBJ databases">
        <title>Draft genome sequences of Macrococcus caseolyticus, Macrococcus canis, Macrococcus bohemicus and Macrococcus goetzii.</title>
        <authorList>
            <person name="Mazhar S."/>
            <person name="Altermann E."/>
            <person name="Hill C."/>
            <person name="Mcauliffe O."/>
        </authorList>
    </citation>
    <scope>NUCLEOTIDE SEQUENCE [LARGE SCALE GENOMIC DNA]</scope>
    <source>
        <strain evidence="2 3">DPC7162</strain>
    </source>
</reference>
<name>A0A4R6C585_9STAP</name>
<keyword evidence="1" id="KW-0812">Transmembrane</keyword>
<proteinExistence type="predicted"/>
<gene>
    <name evidence="2" type="ORF">ETI04_07450</name>
</gene>
<evidence type="ECO:0000313" key="2">
    <source>
        <dbReference type="EMBL" id="TDM17024.1"/>
    </source>
</evidence>
<keyword evidence="1" id="KW-1133">Transmembrane helix</keyword>
<protein>
    <recommendedName>
        <fullName evidence="4">DUF1440 domain-containing protein</fullName>
    </recommendedName>
</protein>
<dbReference type="EMBL" id="SDQG01000003">
    <property type="protein sequence ID" value="TDM17024.1"/>
    <property type="molecule type" value="Genomic_DNA"/>
</dbReference>
<organism evidence="2 3">
    <name type="scientific">Macrococcoides canis</name>
    <dbReference type="NCBI Taxonomy" id="1855823"/>
    <lineage>
        <taxon>Bacteria</taxon>
        <taxon>Bacillati</taxon>
        <taxon>Bacillota</taxon>
        <taxon>Bacilli</taxon>
        <taxon>Bacillales</taxon>
        <taxon>Staphylococcaceae</taxon>
        <taxon>Macrococcoides</taxon>
    </lineage>
</organism>
<dbReference type="Proteomes" id="UP000294865">
    <property type="component" value="Unassembled WGS sequence"/>
</dbReference>
<dbReference type="RefSeq" id="WP_133419837.1">
    <property type="nucleotide sequence ID" value="NZ_SDGR01000002.1"/>
</dbReference>
<feature type="transmembrane region" description="Helical" evidence="1">
    <location>
        <begin position="71"/>
        <end position="92"/>
    </location>
</feature>
<accession>A0A4R6C585</accession>
<evidence type="ECO:0000256" key="1">
    <source>
        <dbReference type="SAM" id="Phobius"/>
    </source>
</evidence>
<evidence type="ECO:0008006" key="4">
    <source>
        <dbReference type="Google" id="ProtNLM"/>
    </source>
</evidence>
<sequence length="132" mass="15151">MIFRGLVSGCILYIALLPLDVIFQTDTTRLLLNIDFVTHRSTSPFLLEFAAHLVVSITVYILLYKLYNAKVVYQVMYILLFVLFVILFYALSNLSTTIDFDTSFLSLTIWLIGHLIYLWTVHILIVHSASNS</sequence>